<dbReference type="GO" id="GO:0000139">
    <property type="term" value="C:Golgi membrane"/>
    <property type="evidence" value="ECO:0007669"/>
    <property type="project" value="UniProtKB-SubCell"/>
</dbReference>
<dbReference type="PANTHER" id="PTHR11062">
    <property type="entry name" value="EXOSTOSIN HEPARAN SULFATE GLYCOSYLTRANSFERASE -RELATED"/>
    <property type="match status" value="1"/>
</dbReference>
<dbReference type="Proteomes" id="UP001314263">
    <property type="component" value="Unassembled WGS sequence"/>
</dbReference>
<evidence type="ECO:0000313" key="6">
    <source>
        <dbReference type="EMBL" id="CAK0770349.1"/>
    </source>
</evidence>
<evidence type="ECO:0000256" key="3">
    <source>
        <dbReference type="ARBA" id="ARBA00023034"/>
    </source>
</evidence>
<feature type="domain" description="Exostosin GT47" evidence="5">
    <location>
        <begin position="311"/>
        <end position="627"/>
    </location>
</feature>
<dbReference type="InterPro" id="IPR040911">
    <property type="entry name" value="Exostosin_GT47"/>
</dbReference>
<protein>
    <recommendedName>
        <fullName evidence="5">Exostosin GT47 domain-containing protein</fullName>
    </recommendedName>
</protein>
<feature type="region of interest" description="Disordered" evidence="4">
    <location>
        <begin position="101"/>
        <end position="137"/>
    </location>
</feature>
<feature type="region of interest" description="Disordered" evidence="4">
    <location>
        <begin position="739"/>
        <end position="770"/>
    </location>
</feature>
<gene>
    <name evidence="6" type="ORF">CVIRNUC_003758</name>
</gene>
<accession>A0AAV1I3Y8</accession>
<comment type="caution">
    <text evidence="6">The sequence shown here is derived from an EMBL/GenBank/DDBJ whole genome shotgun (WGS) entry which is preliminary data.</text>
</comment>
<organism evidence="6 7">
    <name type="scientific">Coccomyxa viridis</name>
    <dbReference type="NCBI Taxonomy" id="1274662"/>
    <lineage>
        <taxon>Eukaryota</taxon>
        <taxon>Viridiplantae</taxon>
        <taxon>Chlorophyta</taxon>
        <taxon>core chlorophytes</taxon>
        <taxon>Trebouxiophyceae</taxon>
        <taxon>Trebouxiophyceae incertae sedis</taxon>
        <taxon>Coccomyxaceae</taxon>
        <taxon>Coccomyxa</taxon>
    </lineage>
</organism>
<feature type="compositionally biased region" description="Acidic residues" evidence="4">
    <location>
        <begin position="101"/>
        <end position="114"/>
    </location>
</feature>
<dbReference type="Pfam" id="PF03016">
    <property type="entry name" value="Exostosin_GT47"/>
    <property type="match status" value="1"/>
</dbReference>
<dbReference type="PANTHER" id="PTHR11062:SF281">
    <property type="entry name" value="EXOSTOSIN-LIKE 2"/>
    <property type="match status" value="1"/>
</dbReference>
<evidence type="ECO:0000256" key="4">
    <source>
        <dbReference type="SAM" id="MobiDB-lite"/>
    </source>
</evidence>
<evidence type="ECO:0000313" key="7">
    <source>
        <dbReference type="Proteomes" id="UP001314263"/>
    </source>
</evidence>
<evidence type="ECO:0000256" key="1">
    <source>
        <dbReference type="ARBA" id="ARBA00004323"/>
    </source>
</evidence>
<comment type="similarity">
    <text evidence="2">Belongs to the glycosyltransferase 47 family.</text>
</comment>
<reference evidence="6 7" key="1">
    <citation type="submission" date="2023-10" db="EMBL/GenBank/DDBJ databases">
        <authorList>
            <person name="Maclean D."/>
            <person name="Macfadyen A."/>
        </authorList>
    </citation>
    <scope>NUCLEOTIDE SEQUENCE [LARGE SCALE GENOMIC DNA]</scope>
</reference>
<feature type="compositionally biased region" description="Basic residues" evidence="4">
    <location>
        <begin position="751"/>
        <end position="760"/>
    </location>
</feature>
<keyword evidence="7" id="KW-1185">Reference proteome</keyword>
<name>A0AAV1I3Y8_9CHLO</name>
<sequence>MRAKGPVPNHRLVRRRKCRVVVCTLLLAGVLIGADAISAHTYQQQLEGSDESLASQYTSAQLGFQGSTRRLLGGIARELAAADDEDDESYDDDLDIDEPLTAEDAEDEDGEAGNEEPTASAGKEGAAKKKRKEKLFKSVSEDTPLWDEDDALDEAEAEAKAKAKPKAKAAKPAAKAAAGAVVPKVKKAAAKAAKSGAAAAKAVAAKLKKSTDITASKIVEDEPLEFGAAPDEDEEEAADRLPGEVTWEREALVSTKSCKIFVLDISEMAQVLGFPTCETERFVTDPEFGTLLPNASYLVPKANLTPPMEQYTNMYPFHVLPHYESLNSAPWYVYNTLMKSERRVDNAESADVIFVYDYCRLMWALSEEHAAHHWWASEHMKKKLTGTGGPALVSAYNVMTQMLQWKKSRGRQFVFFQSHPGFAFGNENVTKEFYDNIMCKSVGDALHMVVERGQRWKCPTYREENIIITPYSGSKELFSMVRGVDADRTPLPAERSRLVFFRGHCGPWENVAKRMRHAMVGALRQGNTSDVDACCLGEPKAPALKCSKEQAHGAGSNADWHRDMLQSMMASRFCMVVPGDSQSSERLTDAFVSGCIPVFVGPPFHAMPFARHVDYAASSVFINLTDTRKWFGKERAQWHLNPRTQNKHKGKEGDWWHPKWWRADTRHEEVVTLKNMEQVVFFLKQMSPEEVDEKYANVMRQRHMFVYSTEPEDPPSASDVAIDSICEYALEGYGKAANRYQDPEIASEKDRKRRVRKAKAKMQDNHRRNT</sequence>
<proteinExistence type="inferred from homology"/>
<dbReference type="EMBL" id="CAUYUE010000004">
    <property type="protein sequence ID" value="CAK0770349.1"/>
    <property type="molecule type" value="Genomic_DNA"/>
</dbReference>
<evidence type="ECO:0000256" key="2">
    <source>
        <dbReference type="ARBA" id="ARBA00010271"/>
    </source>
</evidence>
<comment type="subcellular location">
    <subcellularLocation>
        <location evidence="1">Golgi apparatus membrane</location>
        <topology evidence="1">Single-pass type II membrane protein</topology>
    </subcellularLocation>
</comment>
<feature type="compositionally biased region" description="Basic and acidic residues" evidence="4">
    <location>
        <begin position="761"/>
        <end position="770"/>
    </location>
</feature>
<dbReference type="AlphaFoldDB" id="A0AAV1I3Y8"/>
<evidence type="ECO:0000259" key="5">
    <source>
        <dbReference type="Pfam" id="PF03016"/>
    </source>
</evidence>
<dbReference type="GO" id="GO:0016757">
    <property type="term" value="F:glycosyltransferase activity"/>
    <property type="evidence" value="ECO:0007669"/>
    <property type="project" value="InterPro"/>
</dbReference>
<keyword evidence="3" id="KW-0333">Golgi apparatus</keyword>
<dbReference type="InterPro" id="IPR004263">
    <property type="entry name" value="Exostosin"/>
</dbReference>